<name>A0A2I7SEA2_9FLAO</name>
<dbReference type="KEGG" id="taj:C1A40_08305"/>
<dbReference type="KEGG" id="taj:C1A40_14265"/>
<dbReference type="KEGG" id="taj:C1A40_16335"/>
<dbReference type="GO" id="GO:0006313">
    <property type="term" value="P:DNA transposition"/>
    <property type="evidence" value="ECO:0007669"/>
    <property type="project" value="UniProtKB-UniRule"/>
</dbReference>
<evidence type="ECO:0000313" key="11">
    <source>
        <dbReference type="EMBL" id="AUS05032.1"/>
    </source>
</evidence>
<dbReference type="GO" id="GO:0004803">
    <property type="term" value="F:transposase activity"/>
    <property type="evidence" value="ECO:0007669"/>
    <property type="project" value="UniProtKB-UniRule"/>
</dbReference>
<evidence type="ECO:0000313" key="7">
    <source>
        <dbReference type="EMBL" id="AUS04080.1"/>
    </source>
</evidence>
<evidence type="ECO:0000256" key="1">
    <source>
        <dbReference type="ARBA" id="ARBA00002190"/>
    </source>
</evidence>
<dbReference type="EMBL" id="CP025938">
    <property type="protein sequence ID" value="AUS06529.1"/>
    <property type="molecule type" value="Genomic_DNA"/>
</dbReference>
<gene>
    <name evidence="7" type="ORF">C1A40_00650</name>
    <name evidence="8" type="ORF">C1A40_01455</name>
    <name evidence="9" type="ORF">C1A40_01940</name>
    <name evidence="10" type="ORF">C1A40_04665</name>
    <name evidence="11" type="ORF">C1A40_05930</name>
    <name evidence="12" type="ORF">C1A40_08200</name>
    <name evidence="13" type="ORF">C1A40_08305</name>
    <name evidence="14" type="ORF">C1A40_09980</name>
    <name evidence="15" type="ORF">C1A40_10380</name>
    <name evidence="16" type="ORF">C1A40_11530</name>
    <name evidence="17" type="ORF">C1A40_12035</name>
    <name evidence="18" type="ORF">C1A40_12085</name>
    <name evidence="19" type="ORF">C1A40_14215</name>
    <name evidence="20" type="ORF">C1A40_14265</name>
    <name evidence="21" type="ORF">C1A40_16335</name>
    <name evidence="22" type="ORF">C1A40_16835</name>
</gene>
<comment type="similarity">
    <text evidence="2 6">Belongs to the transposase mutator family.</text>
</comment>
<protein>
    <recommendedName>
        <fullName evidence="6">Mutator family transposase</fullName>
    </recommendedName>
</protein>
<dbReference type="KEGG" id="taj:C1A40_01455"/>
<dbReference type="InterPro" id="IPR001207">
    <property type="entry name" value="Transposase_mutator"/>
</dbReference>
<dbReference type="NCBIfam" id="NF033543">
    <property type="entry name" value="transpos_IS256"/>
    <property type="match status" value="1"/>
</dbReference>
<keyword evidence="5 6" id="KW-0233">DNA recombination</keyword>
<dbReference type="AlphaFoldDB" id="A0A2I7SEA2"/>
<dbReference type="PANTHER" id="PTHR33217:SF8">
    <property type="entry name" value="MUTATOR FAMILY TRANSPOSASE"/>
    <property type="match status" value="1"/>
</dbReference>
<evidence type="ECO:0000313" key="9">
    <source>
        <dbReference type="EMBL" id="AUS04307.1"/>
    </source>
</evidence>
<dbReference type="EMBL" id="CP025938">
    <property type="protein sequence ID" value="AUS04223.1"/>
    <property type="molecule type" value="Genomic_DNA"/>
</dbReference>
<evidence type="ECO:0000256" key="6">
    <source>
        <dbReference type="RuleBase" id="RU365089"/>
    </source>
</evidence>
<evidence type="ECO:0000313" key="19">
    <source>
        <dbReference type="EMBL" id="AUS06522.1"/>
    </source>
</evidence>
<dbReference type="KEGG" id="taj:C1A40_12085"/>
<evidence type="ECO:0000313" key="13">
    <source>
        <dbReference type="EMBL" id="AUS05469.1"/>
    </source>
</evidence>
<dbReference type="KEGG" id="taj:C1A40_00650"/>
<proteinExistence type="inferred from homology"/>
<evidence type="ECO:0000256" key="4">
    <source>
        <dbReference type="ARBA" id="ARBA00023125"/>
    </source>
</evidence>
<keyword evidence="3 6" id="KW-0815">Transposition</keyword>
<keyword evidence="23" id="KW-1185">Reference proteome</keyword>
<dbReference type="EMBL" id="CP025938">
    <property type="protein sequence ID" value="AUS04080.1"/>
    <property type="molecule type" value="Genomic_DNA"/>
</dbReference>
<dbReference type="EMBL" id="CP025938">
    <property type="protein sequence ID" value="AUS06044.1"/>
    <property type="molecule type" value="Genomic_DNA"/>
</dbReference>
<dbReference type="Pfam" id="PF00872">
    <property type="entry name" value="Transposase_mut"/>
    <property type="match status" value="1"/>
</dbReference>
<dbReference type="EMBL" id="CP025938">
    <property type="protein sequence ID" value="AUS04809.1"/>
    <property type="molecule type" value="Genomic_DNA"/>
</dbReference>
<evidence type="ECO:0000313" key="15">
    <source>
        <dbReference type="EMBL" id="AUS05842.1"/>
    </source>
</evidence>
<dbReference type="RefSeq" id="WP_102994202.1">
    <property type="nucleotide sequence ID" value="NZ_CP025938.1"/>
</dbReference>
<dbReference type="EMBL" id="CP025938">
    <property type="protein sequence ID" value="AUS07008.1"/>
    <property type="molecule type" value="Genomic_DNA"/>
</dbReference>
<dbReference type="EMBL" id="CP025938">
    <property type="protein sequence ID" value="AUS06143.1"/>
    <property type="molecule type" value="Genomic_DNA"/>
</dbReference>
<evidence type="ECO:0000313" key="14">
    <source>
        <dbReference type="EMBL" id="AUS05775.1"/>
    </source>
</evidence>
<dbReference type="PANTHER" id="PTHR33217">
    <property type="entry name" value="TRANSPOSASE FOR INSERTION SEQUENCE ELEMENT IS1081"/>
    <property type="match status" value="1"/>
</dbReference>
<organism evidence="8 23">
    <name type="scientific">Pseudotamlana carrageenivorans</name>
    <dbReference type="NCBI Taxonomy" id="2069432"/>
    <lineage>
        <taxon>Bacteria</taxon>
        <taxon>Pseudomonadati</taxon>
        <taxon>Bacteroidota</taxon>
        <taxon>Flavobacteriia</taxon>
        <taxon>Flavobacteriales</taxon>
        <taxon>Flavobacteriaceae</taxon>
        <taxon>Pseudotamlana</taxon>
    </lineage>
</organism>
<dbReference type="EMBL" id="CP025938">
    <property type="protein sequence ID" value="AUS05469.1"/>
    <property type="molecule type" value="Genomic_DNA"/>
</dbReference>
<dbReference type="KEGG" id="taj:C1A40_01940"/>
<evidence type="ECO:0000313" key="21">
    <source>
        <dbReference type="EMBL" id="AUS06914.1"/>
    </source>
</evidence>
<sequence length="397" mass="45919">MNSDLEKQLDALIGKISNKEDFDQVKEQLLKRGIESLLKAEMTAHLGFQKGGSVIENNQRNGFSEKTIKTHNGEQRIKIPRDRQASFEPVIVPKHQSISQELEDCIQLLYAKGMSNSDIIDFIESTYGVQYSTSQVSIITNQLLEDIKQWQNRPLEDVYPIVWIDAIHYKIRQEGKVISKACMIVLGVNTEGQQDILSMSIVETEKAAAWMSILDDLRSRGVKDIFFLCSDNLSGLDKAVEAIFPGSIRQICIVHQIRNSLKYVSYKDRKSIMVDIKAIYQADNEKFALEAFEVFKQNWEDKYLSAVQSWENNWDNLTAFLNYPKEIRKLIYTTNIIESFNASLRKYTRNKKVFPHDDAALKSIYLAAQSISKKWKKTRFKWGQIYNQLYICFPNRL</sequence>
<evidence type="ECO:0000313" key="16">
    <source>
        <dbReference type="EMBL" id="AUS06044.1"/>
    </source>
</evidence>
<dbReference type="KEGG" id="taj:C1A40_12035"/>
<evidence type="ECO:0000256" key="3">
    <source>
        <dbReference type="ARBA" id="ARBA00022578"/>
    </source>
</evidence>
<evidence type="ECO:0000256" key="5">
    <source>
        <dbReference type="ARBA" id="ARBA00023172"/>
    </source>
</evidence>
<keyword evidence="6" id="KW-0814">Transposable element</keyword>
<comment type="function">
    <text evidence="1 6">Required for the transposition of the insertion element.</text>
</comment>
<dbReference type="EMBL" id="CP025938">
    <property type="protein sequence ID" value="AUS04307.1"/>
    <property type="molecule type" value="Genomic_DNA"/>
</dbReference>
<reference evidence="23" key="1">
    <citation type="submission" date="2018-01" db="EMBL/GenBank/DDBJ databases">
        <title>Complete genome of Tamlana sp. UJ94.</title>
        <authorList>
            <person name="Jung J."/>
            <person name="Chung D."/>
            <person name="Bae S.S."/>
            <person name="Baek K."/>
        </authorList>
    </citation>
    <scope>NUCLEOTIDE SEQUENCE [LARGE SCALE GENOMIC DNA]</scope>
    <source>
        <strain evidence="23">UJ94</strain>
    </source>
</reference>
<dbReference type="KEGG" id="taj:C1A40_16835"/>
<dbReference type="EMBL" id="CP025938">
    <property type="protein sequence ID" value="AUS06914.1"/>
    <property type="molecule type" value="Genomic_DNA"/>
</dbReference>
<dbReference type="GO" id="GO:0003677">
    <property type="term" value="F:DNA binding"/>
    <property type="evidence" value="ECO:0007669"/>
    <property type="project" value="UniProtKB-UniRule"/>
</dbReference>
<dbReference type="KEGG" id="taj:C1A40_08200"/>
<dbReference type="EMBL" id="CP025938">
    <property type="protein sequence ID" value="AUS06135.1"/>
    <property type="molecule type" value="Genomic_DNA"/>
</dbReference>
<dbReference type="OrthoDB" id="9779930at2"/>
<dbReference type="Proteomes" id="UP000236592">
    <property type="component" value="Chromosome"/>
</dbReference>
<dbReference type="KEGG" id="taj:C1A40_09980"/>
<dbReference type="KEGG" id="taj:C1A40_11530"/>
<dbReference type="EMBL" id="CP025938">
    <property type="protein sequence ID" value="AUS05450.1"/>
    <property type="molecule type" value="Genomic_DNA"/>
</dbReference>
<evidence type="ECO:0000313" key="22">
    <source>
        <dbReference type="EMBL" id="AUS07008.1"/>
    </source>
</evidence>
<dbReference type="EMBL" id="CP025938">
    <property type="protein sequence ID" value="AUS05842.1"/>
    <property type="molecule type" value="Genomic_DNA"/>
</dbReference>
<dbReference type="KEGG" id="taj:C1A40_05930"/>
<evidence type="ECO:0000313" key="8">
    <source>
        <dbReference type="EMBL" id="AUS04223.1"/>
    </source>
</evidence>
<dbReference type="KEGG" id="taj:C1A40_10380"/>
<evidence type="ECO:0000256" key="2">
    <source>
        <dbReference type="ARBA" id="ARBA00010961"/>
    </source>
</evidence>
<evidence type="ECO:0000313" key="23">
    <source>
        <dbReference type="Proteomes" id="UP000236592"/>
    </source>
</evidence>
<evidence type="ECO:0000313" key="18">
    <source>
        <dbReference type="EMBL" id="AUS06143.1"/>
    </source>
</evidence>
<reference evidence="8" key="2">
    <citation type="journal article" date="2019" name="Int. J. Syst. Evol. Microbiol.">
        <title>Tamlana carrageenivorans sp. nov., a carrageenan-degrading bacterium isolated from seawater.</title>
        <authorList>
            <person name="Jung J."/>
            <person name="Bae S.S."/>
            <person name="Chung D."/>
            <person name="Baek K."/>
        </authorList>
    </citation>
    <scope>NUCLEOTIDE SEQUENCE</scope>
    <source>
        <strain evidence="8">UJ94</strain>
    </source>
</reference>
<evidence type="ECO:0000313" key="10">
    <source>
        <dbReference type="EMBL" id="AUS04809.1"/>
    </source>
</evidence>
<accession>A0A2I7SEA2</accession>
<dbReference type="EMBL" id="CP025938">
    <property type="protein sequence ID" value="AUS05775.1"/>
    <property type="molecule type" value="Genomic_DNA"/>
</dbReference>
<dbReference type="KEGG" id="taj:C1A40_14215"/>
<keyword evidence="4 6" id="KW-0238">DNA-binding</keyword>
<evidence type="ECO:0000313" key="20">
    <source>
        <dbReference type="EMBL" id="AUS06529.1"/>
    </source>
</evidence>
<dbReference type="KEGG" id="taj:C1A40_04665"/>
<evidence type="ECO:0000313" key="12">
    <source>
        <dbReference type="EMBL" id="AUS05450.1"/>
    </source>
</evidence>
<dbReference type="EMBL" id="CP025938">
    <property type="protein sequence ID" value="AUS05032.1"/>
    <property type="molecule type" value="Genomic_DNA"/>
</dbReference>
<dbReference type="EMBL" id="CP025938">
    <property type="protein sequence ID" value="AUS06522.1"/>
    <property type="molecule type" value="Genomic_DNA"/>
</dbReference>
<evidence type="ECO:0000313" key="17">
    <source>
        <dbReference type="EMBL" id="AUS06135.1"/>
    </source>
</evidence>